<feature type="transmembrane region" description="Helical" evidence="1">
    <location>
        <begin position="49"/>
        <end position="68"/>
    </location>
</feature>
<keyword evidence="3" id="KW-1185">Reference proteome</keyword>
<comment type="caution">
    <text evidence="2">The sequence shown here is derived from an EMBL/GenBank/DDBJ whole genome shotgun (WGS) entry which is preliminary data.</text>
</comment>
<feature type="transmembrane region" description="Helical" evidence="1">
    <location>
        <begin position="7"/>
        <end position="29"/>
    </location>
</feature>
<evidence type="ECO:0000313" key="2">
    <source>
        <dbReference type="EMBL" id="MBR7798215.1"/>
    </source>
</evidence>
<feature type="transmembrane region" description="Helical" evidence="1">
    <location>
        <begin position="115"/>
        <end position="140"/>
    </location>
</feature>
<name>A0A941DWR3_9BACI</name>
<protein>
    <submittedName>
        <fullName evidence="2">DUF2975 domain-containing protein</fullName>
    </submittedName>
</protein>
<keyword evidence="1" id="KW-1133">Transmembrane helix</keyword>
<accession>A0A941DWR3</accession>
<dbReference type="EMBL" id="JAGSOT010000098">
    <property type="protein sequence ID" value="MBR7798215.1"/>
    <property type="molecule type" value="Genomic_DNA"/>
</dbReference>
<sequence>MKKGTTIFLKIAVIIIGIIVLTLCVFWLPSLASNTAEQFPAFRHLQYPILVGLYSTAIPFYFALYQAIKILNYIEIHHAFSKASVISLRYIKYCAVVISILYVIGALYLMSQHAFHPGVALIAFTIIFASIVVSVFAAVLQQLLSSALAIKTENDLTV</sequence>
<evidence type="ECO:0000313" key="3">
    <source>
        <dbReference type="Proteomes" id="UP000675284"/>
    </source>
</evidence>
<dbReference type="Pfam" id="PF11188">
    <property type="entry name" value="DUF2975"/>
    <property type="match status" value="1"/>
</dbReference>
<dbReference type="InterPro" id="IPR021354">
    <property type="entry name" value="DUF2975"/>
</dbReference>
<keyword evidence="1" id="KW-0812">Transmembrane</keyword>
<keyword evidence="1" id="KW-0472">Membrane</keyword>
<organism evidence="2 3">
    <name type="scientific">Virgibacillus salarius</name>
    <dbReference type="NCBI Taxonomy" id="447199"/>
    <lineage>
        <taxon>Bacteria</taxon>
        <taxon>Bacillati</taxon>
        <taxon>Bacillota</taxon>
        <taxon>Bacilli</taxon>
        <taxon>Bacillales</taxon>
        <taxon>Bacillaceae</taxon>
        <taxon>Virgibacillus</taxon>
    </lineage>
</organism>
<evidence type="ECO:0000256" key="1">
    <source>
        <dbReference type="SAM" id="Phobius"/>
    </source>
</evidence>
<dbReference type="RefSeq" id="WP_166531001.1">
    <property type="nucleotide sequence ID" value="NZ_JAGSOT010000098.1"/>
</dbReference>
<feature type="transmembrane region" description="Helical" evidence="1">
    <location>
        <begin position="89"/>
        <end position="109"/>
    </location>
</feature>
<proteinExistence type="predicted"/>
<dbReference type="AlphaFoldDB" id="A0A941DWR3"/>
<dbReference type="Proteomes" id="UP000675284">
    <property type="component" value="Unassembled WGS sequence"/>
</dbReference>
<reference evidence="2" key="1">
    <citation type="submission" date="2021-04" db="EMBL/GenBank/DDBJ databases">
        <title>Isolation and polyphasic classification of algal microorganism.</title>
        <authorList>
            <person name="Wang S."/>
        </authorList>
    </citation>
    <scope>NUCLEOTIDE SEQUENCE</scope>
    <source>
        <strain evidence="2">720a</strain>
    </source>
</reference>
<gene>
    <name evidence="2" type="ORF">KCX74_19545</name>
</gene>